<gene>
    <name evidence="1" type="ORF">ACFS7Z_19765</name>
</gene>
<dbReference type="RefSeq" id="WP_377488354.1">
    <property type="nucleotide sequence ID" value="NZ_JBHUOX010000018.1"/>
</dbReference>
<sequence length="119" mass="14505">MIEVKHPEPSRNTAQEIIIKQFPEEERRLHELFFSYNNASYIYHLEPPEQEPTHLDYEEWLAELSEPIRKALEIRGVEECRLLPDFIRYINEKRDLEEEEFICSLMGRENYQEYKALME</sequence>
<dbReference type="EMBL" id="JBHUOX010000018">
    <property type="protein sequence ID" value="MFD3002618.1"/>
    <property type="molecule type" value="Genomic_DNA"/>
</dbReference>
<protein>
    <submittedName>
        <fullName evidence="1">Uncharacterized protein</fullName>
    </submittedName>
</protein>
<name>A0ABW6BY67_9BACT</name>
<keyword evidence="2" id="KW-1185">Reference proteome</keyword>
<proteinExistence type="predicted"/>
<reference evidence="2" key="1">
    <citation type="journal article" date="2019" name="Int. J. Syst. Evol. Microbiol.">
        <title>The Global Catalogue of Microorganisms (GCM) 10K type strain sequencing project: providing services to taxonomists for standard genome sequencing and annotation.</title>
        <authorList>
            <consortium name="The Broad Institute Genomics Platform"/>
            <consortium name="The Broad Institute Genome Sequencing Center for Infectious Disease"/>
            <person name="Wu L."/>
            <person name="Ma J."/>
        </authorList>
    </citation>
    <scope>NUCLEOTIDE SEQUENCE [LARGE SCALE GENOMIC DNA]</scope>
    <source>
        <strain evidence="2">KCTC 23984</strain>
    </source>
</reference>
<comment type="caution">
    <text evidence="1">The sequence shown here is derived from an EMBL/GenBank/DDBJ whole genome shotgun (WGS) entry which is preliminary data.</text>
</comment>
<evidence type="ECO:0000313" key="1">
    <source>
        <dbReference type="EMBL" id="MFD3002618.1"/>
    </source>
</evidence>
<accession>A0ABW6BY67</accession>
<evidence type="ECO:0000313" key="2">
    <source>
        <dbReference type="Proteomes" id="UP001597641"/>
    </source>
</evidence>
<organism evidence="1 2">
    <name type="scientific">Pontibacter toksunensis</name>
    <dbReference type="NCBI Taxonomy" id="1332631"/>
    <lineage>
        <taxon>Bacteria</taxon>
        <taxon>Pseudomonadati</taxon>
        <taxon>Bacteroidota</taxon>
        <taxon>Cytophagia</taxon>
        <taxon>Cytophagales</taxon>
        <taxon>Hymenobacteraceae</taxon>
        <taxon>Pontibacter</taxon>
    </lineage>
</organism>
<dbReference type="Proteomes" id="UP001597641">
    <property type="component" value="Unassembled WGS sequence"/>
</dbReference>